<reference evidence="3" key="1">
    <citation type="submission" date="2024-08" db="EMBL/GenBank/DDBJ databases">
        <title>Description of the novel species Clavibacter lycopersicum isolated from tomato seeds.</title>
        <authorList>
            <person name="Arizala E.D."/>
            <person name="Dobhal S."/>
            <person name="Alvarez A."/>
            <person name="Arif M."/>
        </authorList>
    </citation>
    <scope>NUCLEOTIDE SEQUENCE [LARGE SCALE GENOMIC DNA]</scope>
    <source>
        <strain evidence="3">A6099</strain>
    </source>
</reference>
<gene>
    <name evidence="2" type="ORF">KYT88_01455</name>
</gene>
<protein>
    <submittedName>
        <fullName evidence="2">Uncharacterized protein</fullName>
    </submittedName>
</protein>
<evidence type="ECO:0000313" key="2">
    <source>
        <dbReference type="EMBL" id="UKF25391.1"/>
    </source>
</evidence>
<dbReference type="EMBL" id="CP083439">
    <property type="protein sequence ID" value="UKF25391.1"/>
    <property type="molecule type" value="Genomic_DNA"/>
</dbReference>
<dbReference type="RefSeq" id="WP_043585726.1">
    <property type="nucleotide sequence ID" value="NZ_CP083439.1"/>
</dbReference>
<evidence type="ECO:0000256" key="1">
    <source>
        <dbReference type="SAM" id="MobiDB-lite"/>
    </source>
</evidence>
<dbReference type="Proteomes" id="UP001649473">
    <property type="component" value="Chromosome"/>
</dbReference>
<feature type="region of interest" description="Disordered" evidence="1">
    <location>
        <begin position="1"/>
        <end position="22"/>
    </location>
</feature>
<proteinExistence type="predicted"/>
<accession>A0ABY3TA57</accession>
<sequence length="136" mass="14013">MTSADASGTGDEGGPAEGGGDEAAAAEVLEALLDAGPRRPVRRTVRALGAVALTVVGLGGELGRFGREAQLVVRRIDTGREVMRTDAGDLDEADRLLQRVRLDLETMGVRDFVAEWRLVDAGPGSTPGTSTGPTGA</sequence>
<organism evidence="2 3">
    <name type="scientific">Clavibacter seminis</name>
    <dbReference type="NCBI Taxonomy" id="2860285"/>
    <lineage>
        <taxon>Bacteria</taxon>
        <taxon>Bacillati</taxon>
        <taxon>Actinomycetota</taxon>
        <taxon>Actinomycetes</taxon>
        <taxon>Micrococcales</taxon>
        <taxon>Microbacteriaceae</taxon>
        <taxon>Clavibacter</taxon>
    </lineage>
</organism>
<name>A0ABY3TA57_9MICO</name>
<evidence type="ECO:0000313" key="3">
    <source>
        <dbReference type="Proteomes" id="UP001649473"/>
    </source>
</evidence>
<keyword evidence="3" id="KW-1185">Reference proteome</keyword>